<feature type="disulfide bond" evidence="13">
    <location>
        <begin position="456"/>
        <end position="483"/>
    </location>
</feature>
<feature type="disulfide bond" evidence="14">
    <location>
        <begin position="2140"/>
        <end position="2149"/>
    </location>
</feature>
<proteinExistence type="predicted"/>
<dbReference type="PROSITE" id="PS00022">
    <property type="entry name" value="EGF_1"/>
    <property type="match status" value="15"/>
</dbReference>
<dbReference type="PROSITE" id="PS50041">
    <property type="entry name" value="C_TYPE_LECTIN_2"/>
    <property type="match status" value="1"/>
</dbReference>
<evidence type="ECO:0000256" key="10">
    <source>
        <dbReference type="ARBA" id="ARBA00022989"/>
    </source>
</evidence>
<feature type="domain" description="Sushi" evidence="25">
    <location>
        <begin position="2878"/>
        <end position="2948"/>
    </location>
</feature>
<feature type="domain" description="Sushi" evidence="25">
    <location>
        <begin position="569"/>
        <end position="631"/>
    </location>
</feature>
<dbReference type="GO" id="GO:0007219">
    <property type="term" value="P:Notch signaling pathway"/>
    <property type="evidence" value="ECO:0007669"/>
    <property type="project" value="UniProtKB-KW"/>
</dbReference>
<feature type="disulfide bond" evidence="14">
    <location>
        <begin position="2331"/>
        <end position="2340"/>
    </location>
</feature>
<evidence type="ECO:0000256" key="7">
    <source>
        <dbReference type="ARBA" id="ARBA00022737"/>
    </source>
</evidence>
<dbReference type="InterPro" id="IPR001881">
    <property type="entry name" value="EGF-like_Ca-bd_dom"/>
</dbReference>
<feature type="domain" description="EGF-like" evidence="22">
    <location>
        <begin position="2112"/>
        <end position="2150"/>
    </location>
</feature>
<feature type="domain" description="EGF-like" evidence="22">
    <location>
        <begin position="2074"/>
        <end position="2110"/>
    </location>
</feature>
<dbReference type="CDD" id="cd00112">
    <property type="entry name" value="LDLa"/>
    <property type="match status" value="1"/>
</dbReference>
<dbReference type="Pfam" id="PF02494">
    <property type="entry name" value="HYR"/>
    <property type="match status" value="3"/>
</dbReference>
<dbReference type="Pfam" id="PF00008">
    <property type="entry name" value="EGF"/>
    <property type="match status" value="8"/>
</dbReference>
<dbReference type="FunFam" id="2.60.120.290:FF:000005">
    <property type="entry name" value="Procollagen C-endopeptidase enhancer 1"/>
    <property type="match status" value="1"/>
</dbReference>
<dbReference type="InterPro" id="IPR049883">
    <property type="entry name" value="NOTCH1_EGF-like"/>
</dbReference>
<dbReference type="SUPFAM" id="SSF57424">
    <property type="entry name" value="LDL receptor-like module"/>
    <property type="match status" value="1"/>
</dbReference>
<dbReference type="SUPFAM" id="SSF49785">
    <property type="entry name" value="Galactose-binding domain-like"/>
    <property type="match status" value="1"/>
</dbReference>
<dbReference type="InterPro" id="IPR000421">
    <property type="entry name" value="FA58C"/>
</dbReference>
<keyword evidence="2" id="KW-0217">Developmental protein</keyword>
<evidence type="ECO:0000256" key="3">
    <source>
        <dbReference type="ARBA" id="ARBA00022536"/>
    </source>
</evidence>
<feature type="disulfide bond" evidence="14">
    <location>
        <begin position="2062"/>
        <end position="2071"/>
    </location>
</feature>
<comment type="subcellular location">
    <subcellularLocation>
        <location evidence="1">Membrane</location>
        <topology evidence="1">Single-pass type I membrane protein</topology>
    </subcellularLocation>
</comment>
<evidence type="ECO:0000259" key="21">
    <source>
        <dbReference type="PROSITE" id="PS50022"/>
    </source>
</evidence>
<feature type="region of interest" description="Disordered" evidence="17">
    <location>
        <begin position="3440"/>
        <end position="3460"/>
    </location>
</feature>
<dbReference type="SMART" id="SM00032">
    <property type="entry name" value="CCP"/>
    <property type="match status" value="9"/>
</dbReference>
<dbReference type="Gene3D" id="2.60.120.290">
    <property type="entry name" value="Spermadhesin, CUB domain"/>
    <property type="match status" value="3"/>
</dbReference>
<feature type="disulfide bond" evidence="16">
    <location>
        <begin position="724"/>
        <end position="751"/>
    </location>
</feature>
<dbReference type="InterPro" id="IPR000436">
    <property type="entry name" value="Sushi_SCR_CCP_dom"/>
</dbReference>
<dbReference type="InterPro" id="IPR003410">
    <property type="entry name" value="HYR_dom"/>
</dbReference>
<feature type="disulfide bond" evidence="14">
    <location>
        <begin position="2353"/>
        <end position="2370"/>
    </location>
</feature>
<feature type="domain" description="EGF-like" evidence="22">
    <location>
        <begin position="2498"/>
        <end position="2535"/>
    </location>
</feature>
<dbReference type="FunFam" id="2.10.25.10:FF:000279">
    <property type="entry name" value="Neurogenic locus notch 1"/>
    <property type="match status" value="1"/>
</dbReference>
<feature type="disulfide bond" evidence="14">
    <location>
        <begin position="2218"/>
        <end position="2227"/>
    </location>
</feature>
<feature type="domain" description="EGF-like" evidence="22">
    <location>
        <begin position="2267"/>
        <end position="2303"/>
    </location>
</feature>
<evidence type="ECO:0000256" key="16">
    <source>
        <dbReference type="PROSITE-ProRule" id="PRU00302"/>
    </source>
</evidence>
<dbReference type="InterPro" id="IPR023415">
    <property type="entry name" value="LDLR_class-A_CS"/>
</dbReference>
<feature type="chain" id="PRO_5007419185" evidence="19">
    <location>
        <begin position="21"/>
        <end position="3514"/>
    </location>
</feature>
<feature type="disulfide bond" evidence="14">
    <location>
        <begin position="2293"/>
        <end position="2302"/>
    </location>
</feature>
<dbReference type="SUPFAM" id="SSF57196">
    <property type="entry name" value="EGF/Laminin"/>
    <property type="match status" value="9"/>
</dbReference>
<dbReference type="FunFam" id="2.10.25.10:FF:000173">
    <property type="entry name" value="Neurogenic locus notch protein 2"/>
    <property type="match status" value="1"/>
</dbReference>
<keyword evidence="4 16" id="KW-0768">Sushi</keyword>
<dbReference type="PROSITE" id="PS01209">
    <property type="entry name" value="LDLRA_1"/>
    <property type="match status" value="1"/>
</dbReference>
<feature type="domain" description="EGF-like" evidence="22">
    <location>
        <begin position="2384"/>
        <end position="2420"/>
    </location>
</feature>
<dbReference type="WBParaSite" id="SMUV_0000051501-mRNA-1">
    <property type="protein sequence ID" value="SMUV_0000051501-mRNA-1"/>
    <property type="gene ID" value="SMUV_0000051501"/>
</dbReference>
<feature type="domain" description="EGF-like" evidence="22">
    <location>
        <begin position="2036"/>
        <end position="2072"/>
    </location>
</feature>
<dbReference type="SUPFAM" id="SSF56436">
    <property type="entry name" value="C-type lectin-like"/>
    <property type="match status" value="1"/>
</dbReference>
<feature type="disulfide bond" evidence="16">
    <location>
        <begin position="695"/>
        <end position="738"/>
    </location>
</feature>
<dbReference type="Pfam" id="PF00084">
    <property type="entry name" value="Sushi"/>
    <property type="match status" value="6"/>
</dbReference>
<dbReference type="Gene3D" id="4.10.400.10">
    <property type="entry name" value="Low-density Lipoprotein Receptor"/>
    <property type="match status" value="1"/>
</dbReference>
<feature type="domain" description="C-type lectin" evidence="23">
    <location>
        <begin position="55"/>
        <end position="183"/>
    </location>
</feature>
<feature type="domain" description="EGF-like" evidence="22">
    <location>
        <begin position="2343"/>
        <end position="2382"/>
    </location>
</feature>
<feature type="disulfide bond" evidence="14">
    <location>
        <begin position="2448"/>
        <end position="2457"/>
    </location>
</feature>
<evidence type="ECO:0000256" key="4">
    <source>
        <dbReference type="ARBA" id="ARBA00022659"/>
    </source>
</evidence>
<dbReference type="PROSITE" id="PS50923">
    <property type="entry name" value="SUSHI"/>
    <property type="match status" value="7"/>
</dbReference>
<evidence type="ECO:0000259" key="23">
    <source>
        <dbReference type="PROSITE" id="PS50041"/>
    </source>
</evidence>
<dbReference type="SUPFAM" id="SSF49899">
    <property type="entry name" value="Concanavalin A-like lectins/glucanases"/>
    <property type="match status" value="1"/>
</dbReference>
<dbReference type="CDD" id="cd00037">
    <property type="entry name" value="CLECT"/>
    <property type="match status" value="1"/>
</dbReference>
<dbReference type="Gene3D" id="3.10.100.10">
    <property type="entry name" value="Mannose-Binding Protein A, subunit A"/>
    <property type="match status" value="1"/>
</dbReference>
<dbReference type="CDD" id="cd00033">
    <property type="entry name" value="CCP"/>
    <property type="match status" value="5"/>
</dbReference>
<dbReference type="SUPFAM" id="SSF49854">
    <property type="entry name" value="Spermadhesin, CUB domain"/>
    <property type="match status" value="3"/>
</dbReference>
<keyword evidence="18" id="KW-0472">Membrane</keyword>
<dbReference type="InterPro" id="IPR011641">
    <property type="entry name" value="Tyr-kin_ephrin_A/B_rcpt-like"/>
</dbReference>
<feature type="disulfide bond" evidence="14">
    <location>
        <begin position="3365"/>
        <end position="3375"/>
    </location>
</feature>
<keyword evidence="12" id="KW-0325">Glycoprotein</keyword>
<dbReference type="PROSITE" id="PS00010">
    <property type="entry name" value="ASX_HYDROXYL"/>
    <property type="match status" value="8"/>
</dbReference>
<dbReference type="InterPro" id="IPR002172">
    <property type="entry name" value="LDrepeatLR_classA_rpt"/>
</dbReference>
<evidence type="ECO:0000256" key="14">
    <source>
        <dbReference type="PROSITE-ProRule" id="PRU00076"/>
    </source>
</evidence>
<dbReference type="SMART" id="SM00034">
    <property type="entry name" value="CLECT"/>
    <property type="match status" value="1"/>
</dbReference>
<feature type="domain" description="Sushi" evidence="25">
    <location>
        <begin position="754"/>
        <end position="811"/>
    </location>
</feature>
<dbReference type="SMART" id="SM00192">
    <property type="entry name" value="LDLa"/>
    <property type="match status" value="1"/>
</dbReference>
<evidence type="ECO:0000256" key="8">
    <source>
        <dbReference type="ARBA" id="ARBA00022837"/>
    </source>
</evidence>
<dbReference type="Pfam" id="PF14670">
    <property type="entry name" value="FXa_inhibition"/>
    <property type="match status" value="1"/>
</dbReference>
<feature type="disulfide bond" evidence="14">
    <location>
        <begin position="2234"/>
        <end position="2244"/>
    </location>
</feature>
<keyword evidence="3 14" id="KW-0245">EGF-like domain</keyword>
<feature type="domain" description="Sushi" evidence="25">
    <location>
        <begin position="1057"/>
        <end position="1116"/>
    </location>
</feature>
<dbReference type="Proteomes" id="UP000046393">
    <property type="component" value="Unplaced"/>
</dbReference>
<dbReference type="InterPro" id="IPR013320">
    <property type="entry name" value="ConA-like_dom_sf"/>
</dbReference>
<dbReference type="PANTHER" id="PTHR12916">
    <property type="entry name" value="CYTOCHROME C OXIDASE POLYPEPTIDE VIC-2"/>
    <property type="match status" value="1"/>
</dbReference>
<keyword evidence="7" id="KW-0677">Repeat</keyword>
<feature type="domain" description="F5/8 type C" evidence="21">
    <location>
        <begin position="1304"/>
        <end position="1449"/>
    </location>
</feature>
<feature type="disulfide bond" evidence="15">
    <location>
        <begin position="187"/>
        <end position="199"/>
    </location>
</feature>
<feature type="domain" description="Sushi" evidence="25">
    <location>
        <begin position="1190"/>
        <end position="1254"/>
    </location>
</feature>
<dbReference type="Pfam" id="PF00057">
    <property type="entry name" value="Ldl_recept_a"/>
    <property type="match status" value="1"/>
</dbReference>
<dbReference type="PROSITE" id="PS50068">
    <property type="entry name" value="LDLRA_2"/>
    <property type="match status" value="1"/>
</dbReference>
<dbReference type="SMART" id="SM00231">
    <property type="entry name" value="FA58C"/>
    <property type="match status" value="1"/>
</dbReference>
<protein>
    <submittedName>
        <fullName evidence="27">Sushi, von Willebrand factor type A, EGF and pentraxin domain-containing protein 1</fullName>
    </submittedName>
</protein>
<evidence type="ECO:0000313" key="27">
    <source>
        <dbReference type="WBParaSite" id="SMUV_0000051501-mRNA-1"/>
    </source>
</evidence>
<feature type="disulfide bond" evidence="14">
    <location>
        <begin position="2372"/>
        <end position="2381"/>
    </location>
</feature>
<feature type="disulfide bond" evidence="14">
    <location>
        <begin position="2486"/>
        <end position="2495"/>
    </location>
</feature>
<dbReference type="PROSITE" id="PS01180">
    <property type="entry name" value="CUB"/>
    <property type="match status" value="3"/>
</dbReference>
<name>A0A0N5A8V3_9BILA</name>
<dbReference type="PANTHER" id="PTHR12916:SF4">
    <property type="entry name" value="UNINFLATABLE, ISOFORM C"/>
    <property type="match status" value="1"/>
</dbReference>
<dbReference type="InterPro" id="IPR013032">
    <property type="entry name" value="EGF-like_CS"/>
</dbReference>
<keyword evidence="10 18" id="KW-1133">Transmembrane helix</keyword>
<evidence type="ECO:0000259" key="22">
    <source>
        <dbReference type="PROSITE" id="PS50026"/>
    </source>
</evidence>
<feature type="domain" description="Sushi" evidence="25">
    <location>
        <begin position="693"/>
        <end position="753"/>
    </location>
</feature>
<feature type="domain" description="EGF-like" evidence="22">
    <location>
        <begin position="2537"/>
        <end position="2573"/>
    </location>
</feature>
<dbReference type="Gene3D" id="2.10.50.10">
    <property type="entry name" value="Tumor Necrosis Factor Receptor, subunit A, domain 2"/>
    <property type="match status" value="5"/>
</dbReference>
<dbReference type="InterPro" id="IPR000859">
    <property type="entry name" value="CUB_dom"/>
</dbReference>
<dbReference type="CDD" id="cd00057">
    <property type="entry name" value="FA58C"/>
    <property type="match status" value="1"/>
</dbReference>
<keyword evidence="6 19" id="KW-0732">Signal</keyword>
<feature type="domain" description="CUB" evidence="20">
    <location>
        <begin position="230"/>
        <end position="340"/>
    </location>
</feature>
<feature type="domain" description="EGF-like" evidence="22">
    <location>
        <begin position="2230"/>
        <end position="2265"/>
    </location>
</feature>
<dbReference type="FunFam" id="2.10.25.10:FF:000143">
    <property type="entry name" value="Protein crumbs 1"/>
    <property type="match status" value="1"/>
</dbReference>
<dbReference type="SUPFAM" id="SSF57184">
    <property type="entry name" value="Growth factor receptor domain"/>
    <property type="match status" value="5"/>
</dbReference>
<feature type="domain" description="EGF-like" evidence="22">
    <location>
        <begin position="2192"/>
        <end position="2228"/>
    </location>
</feature>
<dbReference type="InterPro" id="IPR035976">
    <property type="entry name" value="Sushi/SCR/CCP_sf"/>
</dbReference>
<feature type="signal peptide" evidence="19">
    <location>
        <begin position="1"/>
        <end position="20"/>
    </location>
</feature>
<dbReference type="SMART" id="SM01411">
    <property type="entry name" value="Ephrin_rec_like"/>
    <property type="match status" value="7"/>
</dbReference>
<dbReference type="FunFam" id="2.10.25.10:FF:000508">
    <property type="entry name" value="Eyes shut homolog"/>
    <property type="match status" value="1"/>
</dbReference>
<keyword evidence="8" id="KW-0106">Calcium</keyword>
<feature type="disulfide bond" evidence="14">
    <location>
        <begin position="3387"/>
        <end position="3396"/>
    </location>
</feature>
<keyword evidence="26" id="KW-1185">Reference proteome</keyword>
<feature type="domain" description="EGF-like" evidence="22">
    <location>
        <begin position="811"/>
        <end position="851"/>
    </location>
</feature>
<evidence type="ECO:0000256" key="2">
    <source>
        <dbReference type="ARBA" id="ARBA00022473"/>
    </source>
</evidence>
<dbReference type="SMART" id="SM00181">
    <property type="entry name" value="EGF"/>
    <property type="match status" value="18"/>
</dbReference>
<dbReference type="FunFam" id="2.10.25.10:FF:000095">
    <property type="entry name" value="Notch, isoform B"/>
    <property type="match status" value="1"/>
</dbReference>
<dbReference type="PROSITE" id="PS01187">
    <property type="entry name" value="EGF_CA"/>
    <property type="match status" value="5"/>
</dbReference>
<evidence type="ECO:0000256" key="1">
    <source>
        <dbReference type="ARBA" id="ARBA00004479"/>
    </source>
</evidence>
<dbReference type="GO" id="GO:0048589">
    <property type="term" value="P:developmental growth"/>
    <property type="evidence" value="ECO:0007669"/>
    <property type="project" value="UniProtKB-ARBA"/>
</dbReference>
<feature type="disulfide bond" evidence="14">
    <location>
        <begin position="2255"/>
        <end position="2264"/>
    </location>
</feature>
<dbReference type="InterPro" id="IPR000742">
    <property type="entry name" value="EGF"/>
</dbReference>
<dbReference type="CDD" id="cd00054">
    <property type="entry name" value="EGF_CA"/>
    <property type="match status" value="13"/>
</dbReference>
<keyword evidence="9" id="KW-0914">Notch signaling pathway</keyword>
<dbReference type="InterPro" id="IPR036055">
    <property type="entry name" value="LDL_receptor-like_sf"/>
</dbReference>
<feature type="disulfide bond" evidence="15">
    <location>
        <begin position="194"/>
        <end position="212"/>
    </location>
</feature>
<feature type="disulfide bond" evidence="16">
    <location>
        <begin position="1087"/>
        <end position="1114"/>
    </location>
</feature>
<dbReference type="Pfam" id="PF12947">
    <property type="entry name" value="EGF_3"/>
    <property type="match status" value="1"/>
</dbReference>
<evidence type="ECO:0000256" key="9">
    <source>
        <dbReference type="ARBA" id="ARBA00022976"/>
    </source>
</evidence>
<evidence type="ECO:0000313" key="26">
    <source>
        <dbReference type="Proteomes" id="UP000046393"/>
    </source>
</evidence>
<dbReference type="InterPro" id="IPR018097">
    <property type="entry name" value="EGF_Ca-bd_CS"/>
</dbReference>
<feature type="domain" description="EGF-like" evidence="22">
    <location>
        <begin position="2460"/>
        <end position="2496"/>
    </location>
</feature>
<feature type="domain" description="Sushi" evidence="25">
    <location>
        <begin position="632"/>
        <end position="692"/>
    </location>
</feature>
<evidence type="ECO:0000256" key="12">
    <source>
        <dbReference type="ARBA" id="ARBA00023180"/>
    </source>
</evidence>
<dbReference type="Pfam" id="PF00754">
    <property type="entry name" value="F5_F8_type_C"/>
    <property type="match status" value="1"/>
</dbReference>
<evidence type="ECO:0000259" key="20">
    <source>
        <dbReference type="PROSITE" id="PS01180"/>
    </source>
</evidence>
<dbReference type="GO" id="GO:0005112">
    <property type="term" value="F:Notch binding"/>
    <property type="evidence" value="ECO:0007669"/>
    <property type="project" value="TreeGrafter"/>
</dbReference>
<dbReference type="Gene3D" id="2.10.25.10">
    <property type="entry name" value="Laminin"/>
    <property type="match status" value="18"/>
</dbReference>
<dbReference type="Pfam" id="PF00431">
    <property type="entry name" value="CUB"/>
    <property type="match status" value="3"/>
</dbReference>
<dbReference type="InterPro" id="IPR000152">
    <property type="entry name" value="EGF-type_Asp/Asn_hydroxyl_site"/>
</dbReference>
<feature type="domain" description="HYR" evidence="24">
    <location>
        <begin position="1475"/>
        <end position="1561"/>
    </location>
</feature>
<evidence type="ECO:0000256" key="11">
    <source>
        <dbReference type="ARBA" id="ARBA00023157"/>
    </source>
</evidence>
<dbReference type="FunFam" id="2.10.25.10:FF:000472">
    <property type="entry name" value="Uncharacterized protein, isoform A"/>
    <property type="match status" value="1"/>
</dbReference>
<evidence type="ECO:0000256" key="15">
    <source>
        <dbReference type="PROSITE-ProRule" id="PRU00124"/>
    </source>
</evidence>
<dbReference type="STRING" id="451379.A0A0N5A8V3"/>
<dbReference type="Pfam" id="PF12661">
    <property type="entry name" value="hEGF"/>
    <property type="match status" value="2"/>
</dbReference>
<dbReference type="FunFam" id="2.10.50.10:FF:000018">
    <property type="entry name" value="Sushi, von Willebrand factor type A, EGF and pentraxin domain-containing 1"/>
    <property type="match status" value="1"/>
</dbReference>
<dbReference type="CDD" id="cd00041">
    <property type="entry name" value="CUB"/>
    <property type="match status" value="2"/>
</dbReference>
<keyword evidence="11 14" id="KW-1015">Disulfide bond</keyword>
<dbReference type="GO" id="GO:0016020">
    <property type="term" value="C:membrane"/>
    <property type="evidence" value="ECO:0007669"/>
    <property type="project" value="UniProtKB-SubCell"/>
</dbReference>
<sequence length="3514" mass="387604">MRRAFLMLLLSPLIISTAFCSITEPVQNLSGKNGTEVIYKVTDIDLQCAEGWERHAKKCFRVYTAERSWSQALVSCARYGSQLARIESQKENSFVSRLINRPLRSASLAQKTQFWIGMVVRRTEDEDALFLWSDGTIVSRYIGFWEIGQPDYKSGTCTKASLTNGMIRWSLDMCNMLLPYICELPACIKGSFFCQNGRCIQPSAQCNGVNDCGDYSDEFNCPTSNKENSCIRYDKDESGKISSPGYPSPYSPNINCRWLIEGPINSRIHLTFDSFETEEYQDLVTVLDGGPAENSSTVMGIFSGKDIPNQLMSSTNVVIVKFASDLQVQAKGFQAEWRAVTVTCGGMLKAQPYGQILSSIDYPKPYPNGLECTWTIEAPKNQLISLKVEDLDLDSSNDFLLIYDGSSPSAPVLTRLSKAYSLPQLIISSGNRLYIYFYSNYAKNGRGFSIVYKRGCSNTISLNDGILVSPGYNKVAYPNSQKCVYSVELPNGKIDQPLAFIINNFDVAEDDKFLIYEESEGGRPLHTGDGFNALNPPPKSVFSQKSIVQIVFETNSIRNGLGWNITFSTNCPPLVTPQLVSLSTRTSAFGTKVTVSCPRGYEFVTGRGQMFDVICQLGGKWTESRIPDCQPIYCKAVPQIANGFAVSATNVSFGGSAKYNCYNGFSFPSGKTTEEIYCTDEGRWTPTPSCKAQTCPALPLFINGERILEFGDGTGYGTVFRFECAPGFRRFGAATVLCQASGDWSFEQPTCKKLACTNVPKIPNGRIAIGEKFEFGDSARIECDPGFRTVNVDSIRCLANQALSDVAECRDIDECAESSAICSALSTKCINMPGGYHCQCLDGFKPQLGCTPASTLKPAYIKASSETVDFKAEDFSTTGWCAETSDQTRTITFTFAVPKIIERLRIEKVSKGAFLNVLEIKYSNETGVPLEPYVTGNITSFETRKVSIIGGELLVLPQPVEVRVLQLVLRNFTGEPCAKFEILGCHKTNCVDINECAENNGNCEQICINTQGSYRCACETGFDLLTENGQGGVFIKDGETGHSALDRVRFHQKCVPKACPKLSMPTNGLLLTTTKVFNYPMVVQFLCHFGYQMMGPSHLKCMQDGTWNGTAPLCVPATCQGIRNNSAIGLFVTPENNTIAYGGNVSIVCSQQNRPASNSLLASFRQCIYDPQEDGRDYWLSGPEVDCPLVECGPPPTLAGVLYEGDEGSYKVGTSFTFSCRPPYSLVGKSSYDDRLIRCNVDGNWDLGDLRCEGPVCVDPGYPDGGEIQLDSVEEGAQAKFTCTRSGYKPFPSDTINCTLGTACILAEDVGISSGFIPDGAFADNSETTTWGYEPHKARMSSTGWCGSKDAFIFLSVDLQRIYTLTTLRMAGVAGSGHLRGHVTKMQLFYKTQFSQNYDTYPVEFATPSGNHNAMHQFELTPPLRARYILLGVTEYEQNPCIRFDLQGCLAPLSVAHEIPSHLQVGWNASVPQCVDSEPPTFHNCPTNPIYVLTDENGQLLPVNFEKPTAEDNSGSISYIRVMPEDFEPPQIISKDIDVVYTAFDDAGNSAECVVRLKIPDTQPPVMKCPDSYIIPAEEDEYERLTYFNESAVPMVIQDISNITEVLFEPTEALLKLGSHVTVEVTATDSVLNRNKCKFQVSLQAKQCSPWSLTSDKSIKKTCKQQNNEMVCEVECIPGYMFVDKSSAIRKFTCGNNGIWSPSGIVPPCIPVAREPARYELTVSMNYSVSTPVGQECLKRYEETVSSIFDSLDEVLSQRCSSSVQVFVRFLSIKFSSNGRNVIGNYTIQILPTVLQDVFYELCGLTLRTIFDLRIPGATAPINQLLTLLGDSIVTQSMKCPSINATKTTISQGFGCTDGEVLQENGQEKLPVCIPCPKGSVHVNNTCELCPVGSYQDESAQVSCKACPDQTFTQFPGSQSVNACLPVCGNGMFSETGLVPCQLCPRHTFSGPPLFGGYKQCDPCPQGTYTAKLGSTGPSQCKQPCPAGHFSSTGLEPCSPCPVNWYQPALGQQRCIECSNKTATRGPGTGEENQCQPVDCSMFKCENKATCTVEKHKALCLCRPGFTGKHCEQQMPLCDTHPCLNGGTCEVTSGTFRCICPQNYTGSRCQFGPDECIGVSCPNGGVCQDLPGLGTTKCICRIGFTGPDCSQIVDPCAMDNPCKYGADCIPLQLGRFKCKCLPGWTGPTCEINIDECADNPCAMNATCTDLVNDFRCNCPSGFGGKRCHEKIDLCAQNPCVNGLCVDTLHDLRCICEPGWTGEMCDINIDDCAQNLCLNGATCKDQVDGFTCQCMPGFHGSLCQHMMDHCATSPCRNNATCVNKGAQYECECLLGFEGSHCEHNINECDLLHKCSQEGTELCEDLINDFRCHCRQGYTGELCETHINQCDSEPCMNNGTCIDDGPEFRCECTRGWKGVRCELEDGSCALNPCHNDAHCVNLIADYFCVCPEGVNGKNCEIAPNRCIGEPCHNGGVCGDFGSHLECTCPKDFVGLGCQYELDACQENVCQNGGECVPTEKKGYKCNCKPGFTGKNCETNINDCERTPCPLSATCIDQIDGYFCKCPFNMTGINCDKAIDVDYDIKFYDQLLPASVALSIPFKFNSKAFSLSLWVKFEAPFSRGTVLTLYNSRETNYPSKLSELLRISADGVQVNMFHDESPLSLHFPSNQRLNDGHWNNLVVTWKSEKGEYSLIWNAVRIYADVGYGTNKALDINAWISLGDVTEDSPTEPKFVGSVTRVNMWNRVIDFENEIPSIVHDCQLAHEIYNGLVLRFADYNRLSGKVEKVIKSSCGREQTAKKPDNTLRMEGCPIDVFVTTLSKEVNVSWEEPQFSSKNGPIVVERNLKPGQVFTWGEYLVVYLAKDQVSAIECTFKIYVVRDFCPELEEPLHGVQACESWGPQLRYKACSIQCEIGYEFSIEPPIFYSCAADGMWRPRAENSFIFRYPQCSKAHPALRVVDVTINYPTVSICNAAGKNTLAEKLSQRIKLLNSRRDIFVKKDDNSTNQFNVTVTCLSEKEMLRYRRANDQMFHVNIAIPIASDTKDGEKNSPKKIVDVLQEEILLKDIFNLEQVLPNGRPDLNSFELKERYVCKRGFVNIRNLCVPCSPGSMYNPSTQKCELCSIGEYQSKMGQDFCVPCPDGQITTSLGSTQLSDCKTECEVGHMFDLQKETCEPCGFGFFQPVPGSFSCLPCGVGKTTLTETSANEDECRDECSDGEQLVQSGVCLPCPQGTYRTKGIHKSCIECPPGTTTEGPSSVRRSQCNTPRCTAGQFLVTSIKQCQFCPRGTYQEEELQTSCKLCPTDFTTAAQGATKESQCYSTNQCATGEDDCSWHAICIDLPDENDVPSYQCKCKPGYKGNGTHCQDACNNYCLNDGICKKNPVGYVECICKENFSGERCEARLQLRTQKVALITAGIGGIVAILVVIVIIIWMISYRFNRTDSISEPEKPPVEEPAQSNFMYGRSSVEQPRPIGYYYEDDDEYDMKTMYVGDEENELEERVRHAQAHMYTPAANRDE</sequence>
<dbReference type="InterPro" id="IPR009030">
    <property type="entry name" value="Growth_fac_rcpt_cys_sf"/>
</dbReference>
<comment type="caution">
    <text evidence="14">Lacks conserved residue(s) required for the propagation of feature annotation.</text>
</comment>
<dbReference type="InterPro" id="IPR016186">
    <property type="entry name" value="C-type_lectin-like/link_sf"/>
</dbReference>
<organism evidence="26 27">
    <name type="scientific">Syphacia muris</name>
    <dbReference type="NCBI Taxonomy" id="451379"/>
    <lineage>
        <taxon>Eukaryota</taxon>
        <taxon>Metazoa</taxon>
        <taxon>Ecdysozoa</taxon>
        <taxon>Nematoda</taxon>
        <taxon>Chromadorea</taxon>
        <taxon>Rhabditida</taxon>
        <taxon>Spirurina</taxon>
        <taxon>Oxyuridomorpha</taxon>
        <taxon>Oxyuroidea</taxon>
        <taxon>Oxyuridae</taxon>
        <taxon>Syphacia</taxon>
    </lineage>
</organism>
<dbReference type="InterPro" id="IPR008979">
    <property type="entry name" value="Galactose-bd-like_sf"/>
</dbReference>
<feature type="disulfide bond" evidence="14">
    <location>
        <begin position="2100"/>
        <end position="2109"/>
    </location>
</feature>
<evidence type="ECO:0000256" key="5">
    <source>
        <dbReference type="ARBA" id="ARBA00022692"/>
    </source>
</evidence>
<dbReference type="SMART" id="SM00179">
    <property type="entry name" value="EGF_CA"/>
    <property type="match status" value="16"/>
</dbReference>
<dbReference type="PROSITE" id="PS50026">
    <property type="entry name" value="EGF_3"/>
    <property type="match status" value="17"/>
</dbReference>
<feature type="transmembrane region" description="Helical" evidence="18">
    <location>
        <begin position="3407"/>
        <end position="3431"/>
    </location>
</feature>
<feature type="disulfide bond" evidence="14">
    <location>
        <begin position="2180"/>
        <end position="2189"/>
    </location>
</feature>
<dbReference type="Pfam" id="PF07645">
    <property type="entry name" value="EGF_CA"/>
    <property type="match status" value="1"/>
</dbReference>
<feature type="disulfide bond" evidence="14">
    <location>
        <begin position="2563"/>
        <end position="2572"/>
    </location>
</feature>
<feature type="disulfide bond" evidence="14">
    <location>
        <begin position="2410"/>
        <end position="2419"/>
    </location>
</feature>
<dbReference type="SMART" id="SM00042">
    <property type="entry name" value="CUB"/>
    <property type="match status" value="3"/>
</dbReference>
<accession>A0A0N5A8V3</accession>
<feature type="domain" description="EGF-like" evidence="22">
    <location>
        <begin position="2422"/>
        <end position="2458"/>
    </location>
</feature>
<dbReference type="Pfam" id="PF07699">
    <property type="entry name" value="Ephrin_rec_like"/>
    <property type="match status" value="7"/>
</dbReference>
<feature type="disulfide bond" evidence="14">
    <location>
        <begin position="2121"/>
        <end position="2138"/>
    </location>
</feature>
<evidence type="ECO:0000259" key="25">
    <source>
        <dbReference type="PROSITE" id="PS50923"/>
    </source>
</evidence>
<feature type="domain" description="EGF-like" evidence="22">
    <location>
        <begin position="3317"/>
        <end position="3360"/>
    </location>
</feature>
<dbReference type="FunFam" id="2.10.25.10:FF:000434">
    <property type="entry name" value="Predicted protein"/>
    <property type="match status" value="1"/>
</dbReference>
<dbReference type="InterPro" id="IPR001304">
    <property type="entry name" value="C-type_lectin-like"/>
</dbReference>
<dbReference type="Pfam" id="PF13385">
    <property type="entry name" value="Laminin_G_3"/>
    <property type="match status" value="1"/>
</dbReference>
<dbReference type="InterPro" id="IPR035914">
    <property type="entry name" value="Sperma_CUB_dom_sf"/>
</dbReference>
<reference evidence="27" key="1">
    <citation type="submission" date="2016-04" db="UniProtKB">
        <authorList>
            <consortium name="WormBaseParasite"/>
        </authorList>
    </citation>
    <scope>IDENTIFICATION</scope>
</reference>
<dbReference type="FunFam" id="2.10.25.10:FF:000117">
    <property type="entry name" value="Delta-like protein"/>
    <property type="match status" value="1"/>
</dbReference>
<dbReference type="Gene3D" id="2.10.70.10">
    <property type="entry name" value="Complement Module, domain 1"/>
    <property type="match status" value="6"/>
</dbReference>
<dbReference type="GO" id="GO:0005509">
    <property type="term" value="F:calcium ion binding"/>
    <property type="evidence" value="ECO:0007669"/>
    <property type="project" value="InterPro"/>
</dbReference>
<dbReference type="InterPro" id="IPR024731">
    <property type="entry name" value="NELL2-like_EGF"/>
</dbReference>
<dbReference type="Pfam" id="PF00059">
    <property type="entry name" value="Lectin_C"/>
    <property type="match status" value="1"/>
</dbReference>
<feature type="domain" description="HYR" evidence="24">
    <location>
        <begin position="2798"/>
        <end position="2877"/>
    </location>
</feature>
<dbReference type="InterPro" id="IPR016187">
    <property type="entry name" value="CTDL_fold"/>
</dbReference>
<feature type="domain" description="EGF-like" evidence="22">
    <location>
        <begin position="2152"/>
        <end position="2190"/>
    </location>
</feature>
<evidence type="ECO:0000259" key="24">
    <source>
        <dbReference type="PROSITE" id="PS50825"/>
    </source>
</evidence>
<dbReference type="Gene3D" id="2.60.120.200">
    <property type="match status" value="1"/>
</dbReference>
<feature type="disulfide bond" evidence="14">
    <location>
        <begin position="2525"/>
        <end position="2534"/>
    </location>
</feature>
<dbReference type="PROSITE" id="PS01186">
    <property type="entry name" value="EGF_2"/>
    <property type="match status" value="11"/>
</dbReference>
<feature type="domain" description="CUB" evidence="20">
    <location>
        <begin position="456"/>
        <end position="570"/>
    </location>
</feature>
<evidence type="ECO:0000256" key="18">
    <source>
        <dbReference type="SAM" id="Phobius"/>
    </source>
</evidence>
<feature type="domain" description="F5/8 type C" evidence="21">
    <location>
        <begin position="843"/>
        <end position="985"/>
    </location>
</feature>
<feature type="disulfide bond" evidence="15">
    <location>
        <begin position="206"/>
        <end position="221"/>
    </location>
</feature>
<evidence type="ECO:0000256" key="13">
    <source>
        <dbReference type="PROSITE-ProRule" id="PRU00059"/>
    </source>
</evidence>
<evidence type="ECO:0000256" key="19">
    <source>
        <dbReference type="SAM" id="SignalP"/>
    </source>
</evidence>
<evidence type="ECO:0000256" key="6">
    <source>
        <dbReference type="ARBA" id="ARBA00022729"/>
    </source>
</evidence>
<evidence type="ECO:0000256" key="17">
    <source>
        <dbReference type="SAM" id="MobiDB-lite"/>
    </source>
</evidence>
<feature type="domain" description="HYR" evidence="24">
    <location>
        <begin position="1562"/>
        <end position="1645"/>
    </location>
</feature>
<feature type="domain" description="EGF-like" evidence="22">
    <location>
        <begin position="3362"/>
        <end position="3397"/>
    </location>
</feature>
<dbReference type="PROSITE" id="PS50825">
    <property type="entry name" value="HYR"/>
    <property type="match status" value="3"/>
</dbReference>
<dbReference type="FunFam" id="2.10.70.10:FF:000014">
    <property type="entry name" value="Membrane cofactor protein"/>
    <property type="match status" value="1"/>
</dbReference>
<feature type="domain" description="CUB" evidence="20">
    <location>
        <begin position="344"/>
        <end position="455"/>
    </location>
</feature>
<dbReference type="Gene3D" id="2.60.120.260">
    <property type="entry name" value="Galactose-binding domain-like"/>
    <property type="match status" value="2"/>
</dbReference>
<feature type="domain" description="EGF-like" evidence="22">
    <location>
        <begin position="2305"/>
        <end position="2341"/>
    </location>
</feature>
<dbReference type="PROSITE" id="PS50022">
    <property type="entry name" value="FA58C_3"/>
    <property type="match status" value="2"/>
</dbReference>
<dbReference type="SUPFAM" id="SSF57535">
    <property type="entry name" value="Complement control module/SCR domain"/>
    <property type="match status" value="6"/>
</dbReference>
<keyword evidence="5 18" id="KW-0812">Transmembrane</keyword>